<dbReference type="KEGG" id="kan:IMCC3317_32540"/>
<evidence type="ECO:0000313" key="3">
    <source>
        <dbReference type="Proteomes" id="UP000464657"/>
    </source>
</evidence>
<keyword evidence="3" id="KW-1185">Reference proteome</keyword>
<feature type="region of interest" description="Disordered" evidence="1">
    <location>
        <begin position="25"/>
        <end position="49"/>
    </location>
</feature>
<proteinExistence type="predicted"/>
<reference evidence="2 3" key="1">
    <citation type="journal article" date="2013" name="Int. J. Syst. Evol. Microbiol.">
        <title>Kordia antarctica sp. nov., isolated from Antarctic seawater.</title>
        <authorList>
            <person name="Baek K."/>
            <person name="Choi A."/>
            <person name="Kang I."/>
            <person name="Lee K."/>
            <person name="Cho J.C."/>
        </authorList>
    </citation>
    <scope>NUCLEOTIDE SEQUENCE [LARGE SCALE GENOMIC DNA]</scope>
    <source>
        <strain evidence="2 3">IMCC3317</strain>
    </source>
</reference>
<name>A0A7L4ZMZ1_9FLAO</name>
<dbReference type="AlphaFoldDB" id="A0A7L4ZMZ1"/>
<dbReference type="EMBL" id="CP019288">
    <property type="protein sequence ID" value="QHI37871.1"/>
    <property type="molecule type" value="Genomic_DNA"/>
</dbReference>
<evidence type="ECO:0000256" key="1">
    <source>
        <dbReference type="SAM" id="MobiDB-lite"/>
    </source>
</evidence>
<organism evidence="2 3">
    <name type="scientific">Kordia antarctica</name>
    <dbReference type="NCBI Taxonomy" id="1218801"/>
    <lineage>
        <taxon>Bacteria</taxon>
        <taxon>Pseudomonadati</taxon>
        <taxon>Bacteroidota</taxon>
        <taxon>Flavobacteriia</taxon>
        <taxon>Flavobacteriales</taxon>
        <taxon>Flavobacteriaceae</taxon>
        <taxon>Kordia</taxon>
    </lineage>
</organism>
<accession>A0A7L4ZMZ1</accession>
<dbReference type="OrthoDB" id="9956915at2"/>
<evidence type="ECO:0000313" key="2">
    <source>
        <dbReference type="EMBL" id="QHI37871.1"/>
    </source>
</evidence>
<gene>
    <name evidence="2" type="ORF">IMCC3317_32540</name>
</gene>
<protein>
    <submittedName>
        <fullName evidence="2">Uncharacterized protein</fullName>
    </submittedName>
</protein>
<dbReference type="Proteomes" id="UP000464657">
    <property type="component" value="Chromosome"/>
</dbReference>
<sequence length="85" mass="9163">MRENKKVLKFRKFKIANLNRKQIIGGTEDPANDTTTGTHVNETEHPTCQTKANGMCTEGATVTELKNGCTEGDGNQGLNSGPNCP</sequence>
<dbReference type="RefSeq" id="WP_160130459.1">
    <property type="nucleotide sequence ID" value="NZ_CP019288.1"/>
</dbReference>
<feature type="compositionally biased region" description="Polar residues" evidence="1">
    <location>
        <begin position="32"/>
        <end position="49"/>
    </location>
</feature>